<proteinExistence type="predicted"/>
<sequence>MTDNDVITRWVEGYERAWKSNDPADIRAIFTEDAEYRTRPHRQPWRGHDEIVAKWIENGDGPDDVTFEWEPVLVSAETAVVRGKTDYVDDSIYHNLWVVQLAPDGRATSFTEWWMEEPKGGEPASE</sequence>
<dbReference type="EMBL" id="SHLC01000001">
    <property type="protein sequence ID" value="RZU66482.1"/>
    <property type="molecule type" value="Genomic_DNA"/>
</dbReference>
<organism evidence="2 3">
    <name type="scientific">Microterricola gilva</name>
    <dbReference type="NCBI Taxonomy" id="393267"/>
    <lineage>
        <taxon>Bacteria</taxon>
        <taxon>Bacillati</taxon>
        <taxon>Actinomycetota</taxon>
        <taxon>Actinomycetes</taxon>
        <taxon>Micrococcales</taxon>
        <taxon>Microbacteriaceae</taxon>
        <taxon>Microterricola</taxon>
    </lineage>
</organism>
<dbReference type="RefSeq" id="WP_130506678.1">
    <property type="nucleotide sequence ID" value="NZ_SHLC01000001.1"/>
</dbReference>
<feature type="domain" description="SnoaL-like" evidence="1">
    <location>
        <begin position="11"/>
        <end position="110"/>
    </location>
</feature>
<accession>A0A4Q8AP73</accession>
<reference evidence="2 3" key="1">
    <citation type="submission" date="2019-02" db="EMBL/GenBank/DDBJ databases">
        <title>Sequencing the genomes of 1000 actinobacteria strains.</title>
        <authorList>
            <person name="Klenk H.-P."/>
        </authorList>
    </citation>
    <scope>NUCLEOTIDE SEQUENCE [LARGE SCALE GENOMIC DNA]</scope>
    <source>
        <strain evidence="2 3">DSM 18319</strain>
    </source>
</reference>
<dbReference type="Proteomes" id="UP000291483">
    <property type="component" value="Unassembled WGS sequence"/>
</dbReference>
<gene>
    <name evidence="2" type="ORF">EV379_2840</name>
</gene>
<comment type="caution">
    <text evidence="2">The sequence shown here is derived from an EMBL/GenBank/DDBJ whole genome shotgun (WGS) entry which is preliminary data.</text>
</comment>
<evidence type="ECO:0000313" key="3">
    <source>
        <dbReference type="Proteomes" id="UP000291483"/>
    </source>
</evidence>
<dbReference type="InterPro" id="IPR032710">
    <property type="entry name" value="NTF2-like_dom_sf"/>
</dbReference>
<evidence type="ECO:0000259" key="1">
    <source>
        <dbReference type="Pfam" id="PF12680"/>
    </source>
</evidence>
<evidence type="ECO:0000313" key="2">
    <source>
        <dbReference type="EMBL" id="RZU66482.1"/>
    </source>
</evidence>
<dbReference type="OrthoDB" id="8526151at2"/>
<dbReference type="Gene3D" id="3.10.450.50">
    <property type="match status" value="1"/>
</dbReference>
<dbReference type="Pfam" id="PF12680">
    <property type="entry name" value="SnoaL_2"/>
    <property type="match status" value="1"/>
</dbReference>
<dbReference type="AlphaFoldDB" id="A0A4Q8AP73"/>
<dbReference type="InterPro" id="IPR037401">
    <property type="entry name" value="SnoaL-like"/>
</dbReference>
<name>A0A4Q8AP73_9MICO</name>
<dbReference type="SUPFAM" id="SSF54427">
    <property type="entry name" value="NTF2-like"/>
    <property type="match status" value="1"/>
</dbReference>
<keyword evidence="3" id="KW-1185">Reference proteome</keyword>
<protein>
    <submittedName>
        <fullName evidence="2">SnoaL-like protein</fullName>
    </submittedName>
</protein>